<feature type="compositionally biased region" description="Polar residues" evidence="2">
    <location>
        <begin position="362"/>
        <end position="376"/>
    </location>
</feature>
<gene>
    <name evidence="3" type="ORF">NAEGRDRAFT_59290</name>
</gene>
<dbReference type="CDD" id="cd14319">
    <property type="entry name" value="UBA_NBR1"/>
    <property type="match status" value="1"/>
</dbReference>
<dbReference type="KEGG" id="ngr:NAEGRDRAFT_59290"/>
<dbReference type="Proteomes" id="UP000006671">
    <property type="component" value="Unassembled WGS sequence"/>
</dbReference>
<evidence type="ECO:0000313" key="3">
    <source>
        <dbReference type="EMBL" id="EFC39361.1"/>
    </source>
</evidence>
<feature type="compositionally biased region" description="Basic and acidic residues" evidence="2">
    <location>
        <begin position="257"/>
        <end position="275"/>
    </location>
</feature>
<feature type="compositionally biased region" description="Acidic residues" evidence="2">
    <location>
        <begin position="318"/>
        <end position="336"/>
    </location>
</feature>
<feature type="coiled-coil region" evidence="1">
    <location>
        <begin position="215"/>
        <end position="242"/>
    </location>
</feature>
<evidence type="ECO:0000256" key="2">
    <source>
        <dbReference type="SAM" id="MobiDB-lite"/>
    </source>
</evidence>
<feature type="compositionally biased region" description="Basic and acidic residues" evidence="2">
    <location>
        <begin position="285"/>
        <end position="304"/>
    </location>
</feature>
<evidence type="ECO:0000256" key="1">
    <source>
        <dbReference type="SAM" id="Coils"/>
    </source>
</evidence>
<protein>
    <recommendedName>
        <fullName evidence="5">UBA domain-containing protein</fullName>
    </recommendedName>
</protein>
<dbReference type="InterPro" id="IPR009060">
    <property type="entry name" value="UBA-like_sf"/>
</dbReference>
<dbReference type="GeneID" id="8854067"/>
<reference evidence="3 4" key="1">
    <citation type="journal article" date="2010" name="Cell">
        <title>The genome of Naegleria gruberi illuminates early eukaryotic versatility.</title>
        <authorList>
            <person name="Fritz-Laylin L.K."/>
            <person name="Prochnik S.E."/>
            <person name="Ginger M.L."/>
            <person name="Dacks J.B."/>
            <person name="Carpenter M.L."/>
            <person name="Field M.C."/>
            <person name="Kuo A."/>
            <person name="Paredez A."/>
            <person name="Chapman J."/>
            <person name="Pham J."/>
            <person name="Shu S."/>
            <person name="Neupane R."/>
            <person name="Cipriano M."/>
            <person name="Mancuso J."/>
            <person name="Tu H."/>
            <person name="Salamov A."/>
            <person name="Lindquist E."/>
            <person name="Shapiro H."/>
            <person name="Lucas S."/>
            <person name="Grigoriev I.V."/>
            <person name="Cande W.Z."/>
            <person name="Fulton C."/>
            <person name="Rokhsar D.S."/>
            <person name="Dawson S.C."/>
        </authorList>
    </citation>
    <scope>NUCLEOTIDE SEQUENCE [LARGE SCALE GENOMIC DNA]</scope>
    <source>
        <strain evidence="3 4">NEG-M</strain>
    </source>
</reference>
<dbReference type="AlphaFoldDB" id="D2VV15"/>
<feature type="compositionally biased region" description="Polar residues" evidence="2">
    <location>
        <begin position="337"/>
        <end position="354"/>
    </location>
</feature>
<evidence type="ECO:0000313" key="4">
    <source>
        <dbReference type="Proteomes" id="UP000006671"/>
    </source>
</evidence>
<dbReference type="RefSeq" id="XP_002672105.1">
    <property type="nucleotide sequence ID" value="XM_002672059.1"/>
</dbReference>
<organism evidence="4">
    <name type="scientific">Naegleria gruberi</name>
    <name type="common">Amoeba</name>
    <dbReference type="NCBI Taxonomy" id="5762"/>
    <lineage>
        <taxon>Eukaryota</taxon>
        <taxon>Discoba</taxon>
        <taxon>Heterolobosea</taxon>
        <taxon>Tetramitia</taxon>
        <taxon>Eutetramitia</taxon>
        <taxon>Vahlkampfiidae</taxon>
        <taxon>Naegleria</taxon>
    </lineage>
</organism>
<feature type="region of interest" description="Disordered" evidence="2">
    <location>
        <begin position="257"/>
        <end position="376"/>
    </location>
</feature>
<dbReference type="Gene3D" id="1.10.8.10">
    <property type="entry name" value="DNA helicase RuvA subunit, C-terminal domain"/>
    <property type="match status" value="1"/>
</dbReference>
<name>D2VV15_NAEGR</name>
<accession>D2VV15</accession>
<dbReference type="VEuPathDB" id="AmoebaDB:NAEGRDRAFT_59290"/>
<dbReference type="SUPFAM" id="SSF46934">
    <property type="entry name" value="UBA-like"/>
    <property type="match status" value="1"/>
</dbReference>
<keyword evidence="4" id="KW-1185">Reference proteome</keyword>
<dbReference type="InParanoid" id="D2VV15"/>
<proteinExistence type="predicted"/>
<evidence type="ECO:0008006" key="5">
    <source>
        <dbReference type="Google" id="ProtNLM"/>
    </source>
</evidence>
<dbReference type="EMBL" id="GG738900">
    <property type="protein sequence ID" value="EFC39361.1"/>
    <property type="molecule type" value="Genomic_DNA"/>
</dbReference>
<dbReference type="SUPFAM" id="SSF54277">
    <property type="entry name" value="CAD &amp; PB1 domains"/>
    <property type="match status" value="1"/>
</dbReference>
<sequence length="416" mass="48428">MSFLFNPLVFESTPTRNNIPVYAQQGTIPRYLNQQVYVPTQVTYQEPSLQFKVFAFDKLNGNSRLNFGEASNVYRFELFQNRSLQGFLNVLKSNGISAQSHKFYYVDDEQDLVVLSTEYDFKYMLKILKGNAIKIVCEKIPQPQPVCQRSHPRTNCAAGFRNLPFFMKPIFEKEEEKEEHLIEQALDSVFSGIFEKKQERPQPNNSQFNTQRVRTIRLSELLKNAQKEKQEKKEEKQTRSFEDYLAELFGKKLAERRNQEGEQAKKEESKVEEKSVPQQQQESTVEEKKEELKEESQPEEKKDTPFLSTSQIISNYLIEDEEEDIVTDEDDYDSDDQSSVASEQVNQTEVQYPTISAEEESSNTIPETSNEEQPSYENELKLLSDMGFTNTSENLTLLNKYSGDVQRTVSELVYYY</sequence>
<keyword evidence="1" id="KW-0175">Coiled coil</keyword>